<accession>C3Y3H1</accession>
<evidence type="ECO:0000313" key="1">
    <source>
        <dbReference type="EMBL" id="EEN65238.1"/>
    </source>
</evidence>
<gene>
    <name evidence="1" type="ORF">BRAFLDRAFT_90682</name>
</gene>
<evidence type="ECO:0008006" key="2">
    <source>
        <dbReference type="Google" id="ProtNLM"/>
    </source>
</evidence>
<organism>
    <name type="scientific">Branchiostoma floridae</name>
    <name type="common">Florida lancelet</name>
    <name type="synonym">Amphioxus</name>
    <dbReference type="NCBI Taxonomy" id="7739"/>
    <lineage>
        <taxon>Eukaryota</taxon>
        <taxon>Metazoa</taxon>
        <taxon>Chordata</taxon>
        <taxon>Cephalochordata</taxon>
        <taxon>Leptocardii</taxon>
        <taxon>Amphioxiformes</taxon>
        <taxon>Branchiostomatidae</taxon>
        <taxon>Branchiostoma</taxon>
    </lineage>
</organism>
<dbReference type="AlphaFoldDB" id="C3Y3H1"/>
<sequence length="179" mass="19893">MPVRLISRLLNSRTAVNSMDRNDCESDAVHGECVRHGYLLRDTTLGTGSFGLVRLARAQEAAKTRNRRLEEDTRKKGNDRQKFVPVLILKSSRLVTRVALIHADSAQGRCEIRVGSGHEDCGMVYWRLSYTRSATDGVRVEWSRALSSAAASGDGLTHGRRCRAIRLLADGLRSSRATR</sequence>
<reference evidence="1" key="1">
    <citation type="journal article" date="2008" name="Nature">
        <title>The amphioxus genome and the evolution of the chordate karyotype.</title>
        <authorList>
            <consortium name="US DOE Joint Genome Institute (JGI-PGF)"/>
            <person name="Putnam N.H."/>
            <person name="Butts T."/>
            <person name="Ferrier D.E.K."/>
            <person name="Furlong R.F."/>
            <person name="Hellsten U."/>
            <person name="Kawashima T."/>
            <person name="Robinson-Rechavi M."/>
            <person name="Shoguchi E."/>
            <person name="Terry A."/>
            <person name="Yu J.-K."/>
            <person name="Benito-Gutierrez E.L."/>
            <person name="Dubchak I."/>
            <person name="Garcia-Fernandez J."/>
            <person name="Gibson-Brown J.J."/>
            <person name="Grigoriev I.V."/>
            <person name="Horton A.C."/>
            <person name="de Jong P.J."/>
            <person name="Jurka J."/>
            <person name="Kapitonov V.V."/>
            <person name="Kohara Y."/>
            <person name="Kuroki Y."/>
            <person name="Lindquist E."/>
            <person name="Lucas S."/>
            <person name="Osoegawa K."/>
            <person name="Pennacchio L.A."/>
            <person name="Salamov A.A."/>
            <person name="Satou Y."/>
            <person name="Sauka-Spengler T."/>
            <person name="Schmutz J."/>
            <person name="Shin-I T."/>
            <person name="Toyoda A."/>
            <person name="Bronner-Fraser M."/>
            <person name="Fujiyama A."/>
            <person name="Holland L.Z."/>
            <person name="Holland P.W.H."/>
            <person name="Satoh N."/>
            <person name="Rokhsar D.S."/>
        </authorList>
    </citation>
    <scope>NUCLEOTIDE SEQUENCE [LARGE SCALE GENOMIC DNA]</scope>
    <source>
        <strain evidence="1">S238N-H82</strain>
        <tissue evidence="1">Testes</tissue>
    </source>
</reference>
<proteinExistence type="predicted"/>
<protein>
    <recommendedName>
        <fullName evidence="2">Protein kinase domain-containing protein</fullName>
    </recommendedName>
</protein>
<dbReference type="EMBL" id="GG666483">
    <property type="protein sequence ID" value="EEN65238.1"/>
    <property type="molecule type" value="Genomic_DNA"/>
</dbReference>
<name>C3Y3H1_BRAFL</name>
<dbReference type="InParanoid" id="C3Y3H1"/>